<accession>A0A7I7W671</accession>
<dbReference type="EMBL" id="AP022606">
    <property type="protein sequence ID" value="BBZ13049.1"/>
    <property type="molecule type" value="Genomic_DNA"/>
</dbReference>
<dbReference type="RefSeq" id="WP_083134658.1">
    <property type="nucleotide sequence ID" value="NZ_AP022606.1"/>
</dbReference>
<keyword evidence="1" id="KW-1133">Transmembrane helix</keyword>
<dbReference type="OrthoDB" id="4627516at2"/>
<feature type="transmembrane region" description="Helical" evidence="1">
    <location>
        <begin position="79"/>
        <end position="98"/>
    </location>
</feature>
<sequence length="262" mass="27410">MWGSVLVLGLVVGLDPLRLAITLLVISRPRPTQNLLAYWAGCVTTFIPAVGIPLTLLHVTPTFRSFADHLATSSTVRHVQLGIGVVALAIAAVMTVRLRAQRRAYAMAPAGDAPTAGRESNPPDLLSRLLGRTQDAATEGGSPFRRLLGRVHTAWENGSLWVAFVIGIALGGVAPELLVFVLTIIVASGAAIGTQVGAAIAFVVGVLAIAELALLSYLIAPAKTEAVLRRLHDWALAHRQHVLIGIFAVGGVSLVVNGIGSI</sequence>
<reference evidence="2" key="3">
    <citation type="submission" date="2020-02" db="EMBL/GenBank/DDBJ databases">
        <authorList>
            <person name="Matsumoto Y."/>
            <person name="Motooka D."/>
            <person name="Nakamura S."/>
        </authorList>
    </citation>
    <scope>NUCLEOTIDE SEQUENCE</scope>
    <source>
        <strain evidence="2">JCM 12687</strain>
    </source>
</reference>
<feature type="transmembrane region" description="Helical" evidence="1">
    <location>
        <begin position="38"/>
        <end position="59"/>
    </location>
</feature>
<dbReference type="Proteomes" id="UP000467379">
    <property type="component" value="Chromosome"/>
</dbReference>
<organism evidence="3 4">
    <name type="scientific">Mycobacterium branderi</name>
    <dbReference type="NCBI Taxonomy" id="43348"/>
    <lineage>
        <taxon>Bacteria</taxon>
        <taxon>Bacillati</taxon>
        <taxon>Actinomycetota</taxon>
        <taxon>Actinomycetes</taxon>
        <taxon>Mycobacteriales</taxon>
        <taxon>Mycobacteriaceae</taxon>
        <taxon>Mycobacterium</taxon>
    </lineage>
</organism>
<keyword evidence="1" id="KW-0812">Transmembrane</keyword>
<feature type="transmembrane region" description="Helical" evidence="1">
    <location>
        <begin position="6"/>
        <end position="26"/>
    </location>
</feature>
<gene>
    <name evidence="3" type="ORF">BST20_27990</name>
    <name evidence="2" type="ORF">MBRA_32440</name>
</gene>
<keyword evidence="1" id="KW-0472">Membrane</keyword>
<feature type="transmembrane region" description="Helical" evidence="1">
    <location>
        <begin position="198"/>
        <end position="220"/>
    </location>
</feature>
<reference evidence="3 4" key="1">
    <citation type="submission" date="2016-12" db="EMBL/GenBank/DDBJ databases">
        <title>The new phylogeny of genus Mycobacterium.</title>
        <authorList>
            <person name="Tortoli E."/>
            <person name="Trovato A."/>
            <person name="Cirillo D.M."/>
        </authorList>
    </citation>
    <scope>NUCLEOTIDE SEQUENCE [LARGE SCALE GENOMIC DNA]</scope>
    <source>
        <strain evidence="3 4">DSM 44624</strain>
    </source>
</reference>
<evidence type="ECO:0000313" key="5">
    <source>
        <dbReference type="Proteomes" id="UP000467379"/>
    </source>
</evidence>
<proteinExistence type="predicted"/>
<feature type="transmembrane region" description="Helical" evidence="1">
    <location>
        <begin position="160"/>
        <end position="192"/>
    </location>
</feature>
<dbReference type="Pfam" id="PF11139">
    <property type="entry name" value="SfLAP"/>
    <property type="match status" value="1"/>
</dbReference>
<evidence type="ECO:0000313" key="2">
    <source>
        <dbReference type="EMBL" id="BBZ13049.1"/>
    </source>
</evidence>
<reference evidence="2 5" key="2">
    <citation type="journal article" date="2019" name="Emerg. Microbes Infect.">
        <title>Comprehensive subspecies identification of 175 nontuberculous mycobacteria species based on 7547 genomic profiles.</title>
        <authorList>
            <person name="Matsumoto Y."/>
            <person name="Kinjo T."/>
            <person name="Motooka D."/>
            <person name="Nabeya D."/>
            <person name="Jung N."/>
            <person name="Uechi K."/>
            <person name="Horii T."/>
            <person name="Iida T."/>
            <person name="Fujita J."/>
            <person name="Nakamura S."/>
        </authorList>
    </citation>
    <scope>NUCLEOTIDE SEQUENCE [LARGE SCALE GENOMIC DNA]</scope>
    <source>
        <strain evidence="2 5">JCM 12687</strain>
    </source>
</reference>
<protein>
    <submittedName>
        <fullName evidence="3">Gap protein</fullName>
    </submittedName>
</protein>
<dbReference type="Proteomes" id="UP000192441">
    <property type="component" value="Unassembled WGS sequence"/>
</dbReference>
<dbReference type="InterPro" id="IPR021315">
    <property type="entry name" value="Gap/Sap"/>
</dbReference>
<dbReference type="AlphaFoldDB" id="A0A7I7W671"/>
<evidence type="ECO:0000256" key="1">
    <source>
        <dbReference type="SAM" id="Phobius"/>
    </source>
</evidence>
<dbReference type="EMBL" id="MVHM01000035">
    <property type="protein sequence ID" value="ORA29841.1"/>
    <property type="molecule type" value="Genomic_DNA"/>
</dbReference>
<evidence type="ECO:0000313" key="4">
    <source>
        <dbReference type="Proteomes" id="UP000192441"/>
    </source>
</evidence>
<keyword evidence="5" id="KW-1185">Reference proteome</keyword>
<name>A0A7I7W671_9MYCO</name>
<feature type="transmembrane region" description="Helical" evidence="1">
    <location>
        <begin position="241"/>
        <end position="260"/>
    </location>
</feature>
<evidence type="ECO:0000313" key="3">
    <source>
        <dbReference type="EMBL" id="ORA29841.1"/>
    </source>
</evidence>